<gene>
    <name evidence="1" type="ORF">I553_2316</name>
</gene>
<dbReference type="Gene3D" id="3.30.420.10">
    <property type="entry name" value="Ribonuclease H-like superfamily/Ribonuclease H"/>
    <property type="match status" value="1"/>
</dbReference>
<dbReference type="AlphaFoldDB" id="X8ALF3"/>
<reference evidence="1" key="1">
    <citation type="submission" date="2014-01" db="EMBL/GenBank/DDBJ databases">
        <authorList>
            <person name="Brown-Elliot B."/>
            <person name="Wallace R."/>
            <person name="Lenaerts A."/>
            <person name="Ordway D."/>
            <person name="DeGroote M.A."/>
            <person name="Parker T."/>
            <person name="Sizemore C."/>
            <person name="Tallon L.J."/>
            <person name="Sadzewicz L.K."/>
            <person name="Sengamalay N."/>
            <person name="Fraser C.M."/>
            <person name="Hine E."/>
            <person name="Shefchek K.A."/>
            <person name="Das S.P."/>
            <person name="Tettelin H."/>
        </authorList>
    </citation>
    <scope>NUCLEOTIDE SEQUENCE [LARGE SCALE GENOMIC DNA]</scope>
    <source>
        <strain evidence="1">4042</strain>
    </source>
</reference>
<evidence type="ECO:0000313" key="1">
    <source>
        <dbReference type="EMBL" id="EUA32717.1"/>
    </source>
</evidence>
<dbReference type="PATRIC" id="fig|1299334.3.peg.5535"/>
<accession>X8ALF3</accession>
<sequence length="105" mass="11372">MGRGRTTRAAGRDRKTYLFAFLDDHTRLAVGYRFGFAEDAVRLAAALRPALAAAVFRPGSTWTTAARSSMRGCCGRARNSVCAWCIRHLAGPKAGQGRTLVSQRA</sequence>
<dbReference type="GO" id="GO:0003676">
    <property type="term" value="F:nucleic acid binding"/>
    <property type="evidence" value="ECO:0007669"/>
    <property type="project" value="InterPro"/>
</dbReference>
<dbReference type="EMBL" id="JAOB01000052">
    <property type="protein sequence ID" value="EUA32717.1"/>
    <property type="molecule type" value="Genomic_DNA"/>
</dbReference>
<proteinExistence type="predicted"/>
<protein>
    <submittedName>
        <fullName evidence="1">Putative transposase domain protein</fullName>
    </submittedName>
</protein>
<dbReference type="InterPro" id="IPR036397">
    <property type="entry name" value="RNaseH_sf"/>
</dbReference>
<organism evidence="1">
    <name type="scientific">Mycobacterium xenopi 4042</name>
    <dbReference type="NCBI Taxonomy" id="1299334"/>
    <lineage>
        <taxon>Bacteria</taxon>
        <taxon>Bacillati</taxon>
        <taxon>Actinomycetota</taxon>
        <taxon>Actinomycetes</taxon>
        <taxon>Mycobacteriales</taxon>
        <taxon>Mycobacteriaceae</taxon>
        <taxon>Mycobacterium</taxon>
    </lineage>
</organism>
<name>X8ALF3_MYCXE</name>
<comment type="caution">
    <text evidence="1">The sequence shown here is derived from an EMBL/GenBank/DDBJ whole genome shotgun (WGS) entry which is preliminary data.</text>
</comment>